<dbReference type="EMBL" id="SDEE01000548">
    <property type="protein sequence ID" value="RXW15479.1"/>
    <property type="molecule type" value="Genomic_DNA"/>
</dbReference>
<evidence type="ECO:0000313" key="2">
    <source>
        <dbReference type="Proteomes" id="UP000290288"/>
    </source>
</evidence>
<dbReference type="InterPro" id="IPR046347">
    <property type="entry name" value="bZIP_sf"/>
</dbReference>
<reference evidence="1 2" key="1">
    <citation type="submission" date="2019-01" db="EMBL/GenBank/DDBJ databases">
        <title>Draft genome sequence of Psathyrella aberdarensis IHI B618.</title>
        <authorList>
            <person name="Buettner E."/>
            <person name="Kellner H."/>
        </authorList>
    </citation>
    <scope>NUCLEOTIDE SEQUENCE [LARGE SCALE GENOMIC DNA]</scope>
    <source>
        <strain evidence="1 2">IHI B618</strain>
    </source>
</reference>
<dbReference type="GO" id="GO:0003700">
    <property type="term" value="F:DNA-binding transcription factor activity"/>
    <property type="evidence" value="ECO:0007669"/>
    <property type="project" value="InterPro"/>
</dbReference>
<dbReference type="SUPFAM" id="SSF57959">
    <property type="entry name" value="Leucine zipper domain"/>
    <property type="match status" value="1"/>
</dbReference>
<dbReference type="AlphaFoldDB" id="A0A4Q2D885"/>
<dbReference type="STRING" id="2316362.A0A4Q2D885"/>
<dbReference type="CDD" id="cd14688">
    <property type="entry name" value="bZIP_YAP"/>
    <property type="match status" value="1"/>
</dbReference>
<evidence type="ECO:0000313" key="1">
    <source>
        <dbReference type="EMBL" id="RXW15479.1"/>
    </source>
</evidence>
<dbReference type="OrthoDB" id="2285533at2759"/>
<proteinExistence type="predicted"/>
<sequence>MLAADVALRKRKSADAQAAFRKKRANYISTLKEAVTSLESVIIQLQQSCRGSRTEVQDLQQQNARLHFDCQEREAYWRTLWCPILKVLLASLSFSILTGEAMGLVRWSSMT</sequence>
<dbReference type="Proteomes" id="UP000290288">
    <property type="component" value="Unassembled WGS sequence"/>
</dbReference>
<keyword evidence="2" id="KW-1185">Reference proteome</keyword>
<name>A0A4Q2D885_9AGAR</name>
<accession>A0A4Q2D885</accession>
<evidence type="ECO:0008006" key="3">
    <source>
        <dbReference type="Google" id="ProtNLM"/>
    </source>
</evidence>
<protein>
    <recommendedName>
        <fullName evidence="3">BZIP domain-containing protein</fullName>
    </recommendedName>
</protein>
<gene>
    <name evidence="1" type="ORF">EST38_g10373</name>
</gene>
<dbReference type="Gene3D" id="1.20.5.170">
    <property type="match status" value="1"/>
</dbReference>
<comment type="caution">
    <text evidence="1">The sequence shown here is derived from an EMBL/GenBank/DDBJ whole genome shotgun (WGS) entry which is preliminary data.</text>
</comment>
<organism evidence="1 2">
    <name type="scientific">Candolleomyces aberdarensis</name>
    <dbReference type="NCBI Taxonomy" id="2316362"/>
    <lineage>
        <taxon>Eukaryota</taxon>
        <taxon>Fungi</taxon>
        <taxon>Dikarya</taxon>
        <taxon>Basidiomycota</taxon>
        <taxon>Agaricomycotina</taxon>
        <taxon>Agaricomycetes</taxon>
        <taxon>Agaricomycetidae</taxon>
        <taxon>Agaricales</taxon>
        <taxon>Agaricineae</taxon>
        <taxon>Psathyrellaceae</taxon>
        <taxon>Candolleomyces</taxon>
    </lineage>
</organism>